<evidence type="ECO:0000313" key="1">
    <source>
        <dbReference type="EMBL" id="KAG9354601.1"/>
    </source>
</evidence>
<sequence length="189" mass="20971">MLQPLLASRGERTTISLSWLASRDCSDFKERPLNSILFRELESGTRRGPMRLTKLPEFARDNSFMTVTAAGSCIAHYNHDLDYRWLDQYEHRPGSEMRIGLSQTLFHYSQGESRPVPDACHQPATCHPPLASCPSIGPLGRGAGTNAKVCQGKSRPALRELRGSQLGRTVLGSQRQRQRRGPGFCACGC</sequence>
<gene>
    <name evidence="1" type="ORF">JZ751_001314</name>
</gene>
<reference evidence="1" key="1">
    <citation type="thesis" date="2021" institute="BYU ScholarsArchive" country="Provo, UT, USA">
        <title>Applications of and Algorithms for Genome Assembly and Genomic Analyses with an Emphasis on Marine Teleosts.</title>
        <authorList>
            <person name="Pickett B.D."/>
        </authorList>
    </citation>
    <scope>NUCLEOTIDE SEQUENCE</scope>
    <source>
        <strain evidence="1">HI-2016</strain>
    </source>
</reference>
<dbReference type="Proteomes" id="UP000824540">
    <property type="component" value="Unassembled WGS sequence"/>
</dbReference>
<dbReference type="EMBL" id="JAFBMS010000002">
    <property type="protein sequence ID" value="KAG9354601.1"/>
    <property type="molecule type" value="Genomic_DNA"/>
</dbReference>
<dbReference type="AlphaFoldDB" id="A0A8T2PTG7"/>
<organism evidence="1 2">
    <name type="scientific">Albula glossodonta</name>
    <name type="common">roundjaw bonefish</name>
    <dbReference type="NCBI Taxonomy" id="121402"/>
    <lineage>
        <taxon>Eukaryota</taxon>
        <taxon>Metazoa</taxon>
        <taxon>Chordata</taxon>
        <taxon>Craniata</taxon>
        <taxon>Vertebrata</taxon>
        <taxon>Euteleostomi</taxon>
        <taxon>Actinopterygii</taxon>
        <taxon>Neopterygii</taxon>
        <taxon>Teleostei</taxon>
        <taxon>Albuliformes</taxon>
        <taxon>Albulidae</taxon>
        <taxon>Albula</taxon>
    </lineage>
</organism>
<evidence type="ECO:0000313" key="2">
    <source>
        <dbReference type="Proteomes" id="UP000824540"/>
    </source>
</evidence>
<proteinExistence type="predicted"/>
<accession>A0A8T2PTG7</accession>
<protein>
    <submittedName>
        <fullName evidence="1">Uncharacterized protein</fullName>
    </submittedName>
</protein>
<name>A0A8T2PTG7_9TELE</name>
<feature type="non-terminal residue" evidence="1">
    <location>
        <position position="189"/>
    </location>
</feature>
<comment type="caution">
    <text evidence="1">The sequence shown here is derived from an EMBL/GenBank/DDBJ whole genome shotgun (WGS) entry which is preliminary data.</text>
</comment>
<keyword evidence="2" id="KW-1185">Reference proteome</keyword>